<dbReference type="PROSITE" id="PS50088">
    <property type="entry name" value="ANK_REPEAT"/>
    <property type="match status" value="2"/>
</dbReference>
<feature type="region of interest" description="Disordered" evidence="16">
    <location>
        <begin position="1450"/>
        <end position="1497"/>
    </location>
</feature>
<evidence type="ECO:0000256" key="14">
    <source>
        <dbReference type="PROSITE-ProRule" id="PRU00104"/>
    </source>
</evidence>
<keyword evidence="9 14" id="KW-0833">Ubl conjugation pathway</keyword>
<dbReference type="GO" id="GO:0006887">
    <property type="term" value="P:exocytosis"/>
    <property type="evidence" value="ECO:0007669"/>
    <property type="project" value="UniProtKB-KW"/>
</dbReference>
<evidence type="ECO:0000256" key="11">
    <source>
        <dbReference type="ARBA" id="ARBA00023043"/>
    </source>
</evidence>
<proteinExistence type="inferred from homology"/>
<organism evidence="19 20">
    <name type="scientific">Tropilaelaps mercedesae</name>
    <dbReference type="NCBI Taxonomy" id="418985"/>
    <lineage>
        <taxon>Eukaryota</taxon>
        <taxon>Metazoa</taxon>
        <taxon>Ecdysozoa</taxon>
        <taxon>Arthropoda</taxon>
        <taxon>Chelicerata</taxon>
        <taxon>Arachnida</taxon>
        <taxon>Acari</taxon>
        <taxon>Parasitiformes</taxon>
        <taxon>Mesostigmata</taxon>
        <taxon>Gamasina</taxon>
        <taxon>Dermanyssoidea</taxon>
        <taxon>Laelapidae</taxon>
        <taxon>Tropilaelaps</taxon>
    </lineage>
</organism>
<keyword evidence="10" id="KW-0800">Toxin</keyword>
<dbReference type="FunFam" id="1.25.10.10:FF:000051">
    <property type="entry name" value="E3 ubiquitin-protein ligase HECTD1 isoform X1"/>
    <property type="match status" value="1"/>
</dbReference>
<dbReference type="Gene3D" id="3.30.2160.10">
    <property type="entry name" value="Hect, E3 ligase catalytic domain"/>
    <property type="match status" value="1"/>
</dbReference>
<dbReference type="Pfam" id="PF07738">
    <property type="entry name" value="Sad1_UNC"/>
    <property type="match status" value="1"/>
</dbReference>
<dbReference type="SUPFAM" id="SSF48403">
    <property type="entry name" value="Ankyrin repeat"/>
    <property type="match status" value="1"/>
</dbReference>
<evidence type="ECO:0000313" key="20">
    <source>
        <dbReference type="Proteomes" id="UP000192247"/>
    </source>
</evidence>
<dbReference type="InterPro" id="IPR011989">
    <property type="entry name" value="ARM-like"/>
</dbReference>
<evidence type="ECO:0000256" key="3">
    <source>
        <dbReference type="ARBA" id="ARBA00004906"/>
    </source>
</evidence>
<keyword evidence="20" id="KW-1185">Reference proteome</keyword>
<keyword evidence="12" id="KW-1053">Target membrane</keyword>
<dbReference type="InterPro" id="IPR036770">
    <property type="entry name" value="Ankyrin_rpt-contain_sf"/>
</dbReference>
<sequence length="2457" mass="266406">MAEADPETLLEWLSMGQGEEREMQLIALEQLCMLLLMSDNVDRCFESCPPRTFLPALCRMFLDEQAPDNVLEVTARALTYFLEVSAECTRRIAAVDGAIKAICSKLVTTDVKKSRTSKDLSEQCVKVLEHVCSREAAAVFEAGGLGCVLEFIREHGAFVHRDTLHSAMSVVSRLCARVEPADRTSLAACVASLSALLEHDDAFVSDEALRCFASLADRFARRGLDPAPLADKGLLVLLLTKMETAARLAQQHQPTSSGSMATVISLLSTLCRGSPTVAHDLLRSRLPEALEAALRCPDDRSVLDAMRLVDLLLVLIFEGRGALPKATGCTTSSSTRSSCTERTHRQLIDCIRSKDTDALIEAIENGSVDVNFMDDVGQTLLNWASAFGTQEMVEFLCERGGDVNKGQRSSSLHYAACFGRPEIAKVLLRHGANPDLRDEDGKTPLDKARERNDQGHREVSAILQSPGELMCSSTLAVNSTLDSLTEQEAPQEPQGDLAVAPVFLRSLIPVLCQIEQHSLVRSVQRSALNLLRKMLHYIDPLLFSDMSSAELAPMLAAVISQVIDAEQDQDQDTLIIALQMVRDVLSKARPIYMDYFSRLGVLSKIEILAQNGQQPLQGAQVELQSALQSQVTQSMGDTESDGNESSPVTQNTDTASGDASEIVAGKAYHWKDWNIVRGRDCLYLWNESAALELSNGSNGWFRFILDNKLQTMYSSGSPEGGADSSENRGEFVEKLQRARSQCKVNQPSQSVLSTPKSASVAVGGVGSKTKLVVGNWSLSARAPNELVIHNSDGQQQATVLREELAGFIFESNRGTKHTFTAETMLGSELSCCSSRVGGKSKRLQTKLEAVRQKVLSLSREICERFHATGAESKPRPVVIELKCLVEQMTSATNDEPVLETVEESLCTLNALLLRERRVPASQQMSSFELHSSGLVAALLRVCRSELLAPLVTRTLTNDACELLAVKLVGVLESIEKLAVFHYDTPSHGLQVLSRRLRMRLSKDPAETALIDRSGRPIKMEPLTTVGQLNKYLTRMVAKQWYDYERSSFNFVKQLAAIKKSPIMLEYSGVDFDTQGLFYWMGTNGGLPGVDWVNPAQVNLVVVTCSEGHNLPYGHLEDILSRDTSAFNCHTNDDRKASFSIDLGVWLVPSHYTLRHARGYGRSALRNWQLQGSRDGVTWTTLCTHQDDCSLNEPGSTATWKIPELSQNLEAGQPRGWRHLRIQQAGKNASGQTHYLSLSGMEVYGQLWGVCDDLGRAAREHDQEMRRQRKAVRQQLKAMVPGARVIRGPDWKWRDQDGCPPGVGTVTGDVHNGWIDVGWDHGGSNSYRIGAEGKYDLKLATSGGAPGAPGVEGCPAVSSAAVAMAAIRAKVRGVTVDSLKSRRSKTVSSGSQVAQTSSVNVSSGASASMSVSVPNLSTQQPNKPLSANNAGNTIGTGLACSAESQSSVSSTASCSASGTAGVGSGSGSGSSGQREPRLRLKSATADGSRISLGAGGGGGGHVSSLVRLALSSSNFPEVLADLLGSMPLVNESNDTSTASGLLSTAQSYPSLTNEAITSAAAAMSQSEISSDSDQDLVDMATGATGGLSGGLASHVMAAQSGVGGGTVPGVRALEVMIDADDDKQSDLDNDDDYEDVMLLQEEDVFEVRNSHHSAGGLSKRDAWDDEFILKRHFSALIPAFDPRPGRTNVNQTSDIDIPPPPEDSLLIAQQATPVTRPPMDFSSPVVSTMGDTDGSSVTEIHQPLKIHLTLKGPNLPSKPQGDYYALGVPDVCVELTDPSWTMFRAVQQLMQKCDLPSATDKLKRIWEPTYTIIYRSGGERGAEMAVNGITEEISTSGAVLSQTTFGSGGRCCSIIGDVTGTQKAIDSVILSSSSTFATTNKGPILNGNGTGVFGASGRRQSSSSVVSGTAGGCDLEPLVGQVVQLLKSLARHYNLTGELCVSAKLSHKLLQQMQCPLVMSAGAAPSWCEALVYKCPILFPFDTRHTFFRSTAFGTSRAIVWIQSQREQRSTLSGGLGGLTGLAGARRAAGETDDFMVGRLKHERVRVARGERLLDWAIQVMNFHAERKALLEVEFLGEEGTGLGPSLEFYSLVAAQLQTVCLAIWWADEDPSEEDHEEDKSAGRYVRPLSGLFPAPLAQTSTECDRACRLFEFIGIYLAKALQDNRLVDLPLSNSLLRLLTCGARVRNSAGQRILSLDRDLAELNPFLYTTLCQLSTVANAKRRIVADQRLSEAERQQHLEEITLEGPQVQGVRIEDLSLTFQFLPPSRAFKAVELRPDGAQIDVTMDNVEDYVTALEEFVLAEGVQRQMEALRRGFNRVFPIYKLSAFSSNELRLLLCGEQCPQWSREDLLQHTLPKLGFSKTSPGFLKLVNVLVDLSAKERKDFLQFVTGCSSLPPGGLANLQPRLTIVKKVDAGDGSYPSVNTCAHYLKLPDYSSEKILKERLLAATQEKGFHLN</sequence>
<evidence type="ECO:0000256" key="6">
    <source>
        <dbReference type="ARBA" id="ARBA00022537"/>
    </source>
</evidence>
<dbReference type="STRING" id="418985.A0A1V9XER8"/>
<evidence type="ECO:0000256" key="13">
    <source>
        <dbReference type="PROSITE-ProRule" id="PRU00023"/>
    </source>
</evidence>
<dbReference type="Pfam" id="PF00632">
    <property type="entry name" value="HECT"/>
    <property type="match status" value="1"/>
</dbReference>
<dbReference type="SUPFAM" id="SSF49785">
    <property type="entry name" value="Galactose-binding domain-like"/>
    <property type="match status" value="1"/>
</dbReference>
<dbReference type="PANTHER" id="PTHR45670">
    <property type="entry name" value="E3 UBIQUITIN-PROTEIN LIGASE TRIP12"/>
    <property type="match status" value="1"/>
</dbReference>
<dbReference type="Gene3D" id="2.30.30.40">
    <property type="entry name" value="SH3 Domains"/>
    <property type="match status" value="1"/>
</dbReference>
<keyword evidence="10" id="KW-0638">Presynaptic neurotoxin</keyword>
<dbReference type="FunFam" id="3.30.2410.10:FF:000007">
    <property type="entry name" value="Putative E3 ubiquitin-protein ligase HECTD1"/>
    <property type="match status" value="1"/>
</dbReference>
<dbReference type="InterPro" id="IPR012919">
    <property type="entry name" value="SUN_dom"/>
</dbReference>
<feature type="region of interest" description="Disordered" evidence="16">
    <location>
        <begin position="628"/>
        <end position="657"/>
    </location>
</feature>
<dbReference type="SUPFAM" id="SSF48371">
    <property type="entry name" value="ARM repeat"/>
    <property type="match status" value="1"/>
</dbReference>
<feature type="region of interest" description="Disordered" evidence="16">
    <location>
        <begin position="1376"/>
        <end position="1402"/>
    </location>
</feature>
<dbReference type="PANTHER" id="PTHR45670:SF1">
    <property type="entry name" value="E3 UBIQUITIN-PROTEIN LIGASE HECTD1"/>
    <property type="match status" value="1"/>
</dbReference>
<evidence type="ECO:0000259" key="17">
    <source>
        <dbReference type="PROSITE" id="PS50237"/>
    </source>
</evidence>
<dbReference type="EMBL" id="MNPL01013361">
    <property type="protein sequence ID" value="OQR71842.1"/>
    <property type="molecule type" value="Genomic_DNA"/>
</dbReference>
<evidence type="ECO:0000313" key="19">
    <source>
        <dbReference type="EMBL" id="OQR71842.1"/>
    </source>
</evidence>
<feature type="domain" description="MIB/HERC2" evidence="18">
    <location>
        <begin position="1270"/>
        <end position="1342"/>
    </location>
</feature>
<evidence type="ECO:0000256" key="8">
    <source>
        <dbReference type="ARBA" id="ARBA00022737"/>
    </source>
</evidence>
<dbReference type="UniPathway" id="UPA00143"/>
<feature type="domain" description="HECT" evidence="17">
    <location>
        <begin position="2066"/>
        <end position="2457"/>
    </location>
</feature>
<evidence type="ECO:0000256" key="7">
    <source>
        <dbReference type="ARBA" id="ARBA00022679"/>
    </source>
</evidence>
<dbReference type="SUPFAM" id="SSF159034">
    <property type="entry name" value="Mib/herc2 domain-like"/>
    <property type="match status" value="1"/>
</dbReference>
<feature type="repeat" description="ANK" evidence="13">
    <location>
        <begin position="407"/>
        <end position="439"/>
    </location>
</feature>
<feature type="compositionally biased region" description="Gly residues" evidence="16">
    <location>
        <begin position="1459"/>
        <end position="1469"/>
    </location>
</feature>
<feature type="compositionally biased region" description="Basic and acidic residues" evidence="16">
    <location>
        <begin position="435"/>
        <end position="456"/>
    </location>
</feature>
<dbReference type="CDD" id="cd00078">
    <property type="entry name" value="HECTc"/>
    <property type="match status" value="1"/>
</dbReference>
<comment type="similarity">
    <text evidence="4 15">Belongs to the UPL family. K-HECT subfamily.</text>
</comment>
<dbReference type="SUPFAM" id="SSF56204">
    <property type="entry name" value="Hect, E3 ligase catalytic domain"/>
    <property type="match status" value="1"/>
</dbReference>
<dbReference type="InterPro" id="IPR000569">
    <property type="entry name" value="HECT_dom"/>
</dbReference>
<comment type="pathway">
    <text evidence="3 15">Protein modification; protein ubiquitination.</text>
</comment>
<evidence type="ECO:0000256" key="12">
    <source>
        <dbReference type="ARBA" id="ARBA00023298"/>
    </source>
</evidence>
<dbReference type="FunFam" id="1.25.40.20:FF:000033">
    <property type="entry name" value="E3 ubiquitin-protein ligase HECTD1 isoform X2"/>
    <property type="match status" value="1"/>
</dbReference>
<dbReference type="PROSITE" id="PS50237">
    <property type="entry name" value="HECT"/>
    <property type="match status" value="1"/>
</dbReference>
<dbReference type="GO" id="GO:0043161">
    <property type="term" value="P:proteasome-mediated ubiquitin-dependent protein catabolic process"/>
    <property type="evidence" value="ECO:0007669"/>
    <property type="project" value="TreeGrafter"/>
</dbReference>
<accession>A0A1V9XER8</accession>
<feature type="compositionally biased region" description="Polar residues" evidence="16">
    <location>
        <begin position="1385"/>
        <end position="1395"/>
    </location>
</feature>
<comment type="catalytic activity">
    <reaction evidence="1 15">
        <text>S-ubiquitinyl-[E2 ubiquitin-conjugating enzyme]-L-cysteine + [acceptor protein]-L-lysine = [E2 ubiquitin-conjugating enzyme]-L-cysteine + N(6)-ubiquitinyl-[acceptor protein]-L-lysine.</text>
        <dbReference type="EC" id="2.3.2.26"/>
    </reaction>
</comment>
<dbReference type="InterPro" id="IPR035983">
    <property type="entry name" value="Hect_E3_ubiquitin_ligase"/>
</dbReference>
<dbReference type="Gene3D" id="3.30.2410.10">
    <property type="entry name" value="Hect, E3 ligase catalytic domain"/>
    <property type="match status" value="1"/>
</dbReference>
<dbReference type="SMART" id="SM00248">
    <property type="entry name" value="ANK"/>
    <property type="match status" value="2"/>
</dbReference>
<evidence type="ECO:0000256" key="2">
    <source>
        <dbReference type="ARBA" id="ARBA00004175"/>
    </source>
</evidence>
<keyword evidence="12" id="KW-0472">Membrane</keyword>
<evidence type="ECO:0000259" key="18">
    <source>
        <dbReference type="PROSITE" id="PS51416"/>
    </source>
</evidence>
<keyword evidence="6" id="KW-1052">Target cell membrane</keyword>
<dbReference type="Pfam" id="PF06701">
    <property type="entry name" value="MIB_HERC2"/>
    <property type="match status" value="1"/>
</dbReference>
<dbReference type="InterPro" id="IPR016024">
    <property type="entry name" value="ARM-type_fold"/>
</dbReference>
<reference evidence="19 20" key="1">
    <citation type="journal article" date="2017" name="Gigascience">
        <title>Draft genome of the honey bee ectoparasitic mite, Tropilaelaps mercedesae, is shaped by the parasitic life history.</title>
        <authorList>
            <person name="Dong X."/>
            <person name="Armstrong S.D."/>
            <person name="Xia D."/>
            <person name="Makepeace B.L."/>
            <person name="Darby A.C."/>
            <person name="Kadowaki T."/>
        </authorList>
    </citation>
    <scope>NUCLEOTIDE SEQUENCE [LARGE SCALE GENOMIC DNA]</scope>
    <source>
        <strain evidence="19">Wuxi-XJTLU</strain>
    </source>
</reference>
<protein>
    <recommendedName>
        <fullName evidence="15">E3 ubiquitin-protein ligase</fullName>
        <ecNumber evidence="15">2.3.2.26</ecNumber>
    </recommendedName>
</protein>
<dbReference type="InterPro" id="IPR045322">
    <property type="entry name" value="HECTD1/TRIP12-like"/>
</dbReference>
<evidence type="ECO:0000256" key="15">
    <source>
        <dbReference type="RuleBase" id="RU369009"/>
    </source>
</evidence>
<dbReference type="GO" id="GO:0061630">
    <property type="term" value="F:ubiquitin protein ligase activity"/>
    <property type="evidence" value="ECO:0007669"/>
    <property type="project" value="UniProtKB-UniRule"/>
</dbReference>
<dbReference type="OrthoDB" id="412600at2759"/>
<dbReference type="GO" id="GO:0070534">
    <property type="term" value="P:protein K63-linked ubiquitination"/>
    <property type="evidence" value="ECO:0007669"/>
    <property type="project" value="TreeGrafter"/>
</dbReference>
<dbReference type="InParanoid" id="A0A1V9XER8"/>
<gene>
    <name evidence="19" type="ORF">BIW11_10743</name>
</gene>
<evidence type="ECO:0000256" key="10">
    <source>
        <dbReference type="ARBA" id="ARBA00023028"/>
    </source>
</evidence>
<dbReference type="Gene3D" id="2.60.120.260">
    <property type="entry name" value="Galactose-binding domain-like"/>
    <property type="match status" value="1"/>
</dbReference>
<dbReference type="Pfam" id="PF12796">
    <property type="entry name" value="Ank_2"/>
    <property type="match status" value="1"/>
</dbReference>
<keyword evidence="7 15" id="KW-0808">Transferase</keyword>
<comment type="caution">
    <text evidence="19">The sequence shown here is derived from an EMBL/GenBank/DDBJ whole genome shotgun (WGS) entry which is preliminary data.</text>
</comment>
<feature type="repeat" description="ANK" evidence="13">
    <location>
        <begin position="376"/>
        <end position="408"/>
    </location>
</feature>
<evidence type="ECO:0000256" key="1">
    <source>
        <dbReference type="ARBA" id="ARBA00000885"/>
    </source>
</evidence>
<dbReference type="PROSITE" id="PS51416">
    <property type="entry name" value="MIB_HERC2"/>
    <property type="match status" value="1"/>
</dbReference>
<keyword evidence="10" id="KW-0528">Neurotoxin</keyword>
<evidence type="ECO:0000256" key="4">
    <source>
        <dbReference type="ARBA" id="ARBA00006331"/>
    </source>
</evidence>
<dbReference type="EC" id="2.3.2.26" evidence="15"/>
<comment type="function">
    <text evidence="15">E3 ubiquitin-protein ligase which accepts ubiquitin from an E2 ubiquitin-conjugating enzyme in the form of a thioester and then directly transfers the ubiquitin to targeted substrates.</text>
</comment>
<dbReference type="InterPro" id="IPR037252">
    <property type="entry name" value="Mib_Herc2_sf"/>
</dbReference>
<keyword evidence="5" id="KW-0268">Exocytosis</keyword>
<keyword evidence="8" id="KW-0677">Repeat</keyword>
<dbReference type="InterPro" id="IPR008979">
    <property type="entry name" value="Galactose-bd-like_sf"/>
</dbReference>
<keyword evidence="11 13" id="KW-0040">ANK repeat</keyword>
<dbReference type="Proteomes" id="UP000192247">
    <property type="component" value="Unassembled WGS sequence"/>
</dbReference>
<dbReference type="GO" id="GO:0044231">
    <property type="term" value="C:host cell presynaptic membrane"/>
    <property type="evidence" value="ECO:0007669"/>
    <property type="project" value="UniProtKB-KW"/>
</dbReference>
<feature type="region of interest" description="Disordered" evidence="16">
    <location>
        <begin position="433"/>
        <end position="456"/>
    </location>
</feature>
<dbReference type="GO" id="GO:0016607">
    <property type="term" value="C:nuclear speck"/>
    <property type="evidence" value="ECO:0007669"/>
    <property type="project" value="TreeGrafter"/>
</dbReference>
<dbReference type="FunCoup" id="A0A1V9XER8">
    <property type="interactions" value="1515"/>
</dbReference>
<dbReference type="InterPro" id="IPR002110">
    <property type="entry name" value="Ankyrin_rpt"/>
</dbReference>
<dbReference type="GO" id="GO:0046872">
    <property type="term" value="F:metal ion binding"/>
    <property type="evidence" value="ECO:0007669"/>
    <property type="project" value="InterPro"/>
</dbReference>
<evidence type="ECO:0000256" key="16">
    <source>
        <dbReference type="SAM" id="MobiDB-lite"/>
    </source>
</evidence>
<dbReference type="Gene3D" id="1.25.40.20">
    <property type="entry name" value="Ankyrin repeat-containing domain"/>
    <property type="match status" value="1"/>
</dbReference>
<dbReference type="FunFam" id="2.60.120.260:FF:000014">
    <property type="entry name" value="E3 ubiquitin-protein ligase HECTD1 isoform X1"/>
    <property type="match status" value="1"/>
</dbReference>
<evidence type="ECO:0000256" key="5">
    <source>
        <dbReference type="ARBA" id="ARBA00022483"/>
    </source>
</evidence>
<comment type="subcellular location">
    <subcellularLocation>
        <location evidence="2">Target cell membrane</location>
    </subcellularLocation>
</comment>
<dbReference type="SMART" id="SM00119">
    <property type="entry name" value="HECTc"/>
    <property type="match status" value="1"/>
</dbReference>
<dbReference type="GO" id="GO:0044218">
    <property type="term" value="C:other organism cell membrane"/>
    <property type="evidence" value="ECO:0007669"/>
    <property type="project" value="UniProtKB-KW"/>
</dbReference>
<dbReference type="GO" id="GO:0009966">
    <property type="term" value="P:regulation of signal transduction"/>
    <property type="evidence" value="ECO:0007669"/>
    <property type="project" value="UniProtKB-ARBA"/>
</dbReference>
<dbReference type="InterPro" id="IPR010606">
    <property type="entry name" value="Mib_Herc2"/>
</dbReference>
<feature type="active site" description="Glycyl thioester intermediate" evidence="14">
    <location>
        <position position="2426"/>
    </location>
</feature>
<name>A0A1V9XER8_9ACAR</name>
<dbReference type="Gene3D" id="1.25.10.10">
    <property type="entry name" value="Leucine-rich Repeat Variant"/>
    <property type="match status" value="1"/>
</dbReference>
<dbReference type="PROSITE" id="PS50297">
    <property type="entry name" value="ANK_REP_REGION"/>
    <property type="match status" value="2"/>
</dbReference>
<evidence type="ECO:0000256" key="9">
    <source>
        <dbReference type="ARBA" id="ARBA00022786"/>
    </source>
</evidence>
<dbReference type="Gene3D" id="3.90.1750.10">
    <property type="entry name" value="Hect, E3 ligase catalytic domains"/>
    <property type="match status" value="2"/>
</dbReference>